<gene>
    <name evidence="6" type="ORF">CAEBREN_00952</name>
</gene>
<dbReference type="SUPFAM" id="SSF58014">
    <property type="entry name" value="Coiled-coil domain of nucleotide exchange factor GrpE"/>
    <property type="match status" value="1"/>
</dbReference>
<sequence>MSTSSRMNRQRNKTSPSNQQQVTPFMVPNASAAMVTRSMHNHVQFGTIAGQQIPTMAMAGYVPPQASHTLEHALIKSIDLINTQAALLTPMTQQAMQINQSIMKMHEDFQQERRRVEEEHRAERRKSDEEHTQRMLKIMDQFKDVVDAIQTIPKKMSSSGDAKEATASKSKSSKSDASVPETEQASSVKKVSISKVAKRTGSPVSPKLRKEDTNPSSSTGRMKRRRNIFVEDKMVGKGEVYDEVNKKFISFKCTFCTQIFYSERRLVVHFHDHHDEEEDEEEPKPKKTKK</sequence>
<organism evidence="7">
    <name type="scientific">Caenorhabditis brenneri</name>
    <name type="common">Nematode worm</name>
    <dbReference type="NCBI Taxonomy" id="135651"/>
    <lineage>
        <taxon>Eukaryota</taxon>
        <taxon>Metazoa</taxon>
        <taxon>Ecdysozoa</taxon>
        <taxon>Nematoda</taxon>
        <taxon>Chromadorea</taxon>
        <taxon>Rhabditida</taxon>
        <taxon>Rhabditina</taxon>
        <taxon>Rhabditomorpha</taxon>
        <taxon>Rhabditoidea</taxon>
        <taxon>Rhabditidae</taxon>
        <taxon>Peloderinae</taxon>
        <taxon>Caenorhabditis</taxon>
    </lineage>
</organism>
<evidence type="ECO:0000256" key="3">
    <source>
        <dbReference type="PROSITE-ProRule" id="PRU00042"/>
    </source>
</evidence>
<name>G0MEG6_CAEBE</name>
<evidence type="ECO:0000256" key="1">
    <source>
        <dbReference type="ARBA" id="ARBA00009054"/>
    </source>
</evidence>
<evidence type="ECO:0000259" key="5">
    <source>
        <dbReference type="PROSITE" id="PS50157"/>
    </source>
</evidence>
<keyword evidence="7" id="KW-1185">Reference proteome</keyword>
<dbReference type="Proteomes" id="UP000008068">
    <property type="component" value="Unassembled WGS sequence"/>
</dbReference>
<dbReference type="FunCoup" id="G0MEG6">
    <property type="interactions" value="1049"/>
</dbReference>
<dbReference type="PROSITE" id="PS50157">
    <property type="entry name" value="ZINC_FINGER_C2H2_2"/>
    <property type="match status" value="1"/>
</dbReference>
<evidence type="ECO:0000313" key="7">
    <source>
        <dbReference type="Proteomes" id="UP000008068"/>
    </source>
</evidence>
<dbReference type="InterPro" id="IPR013805">
    <property type="entry name" value="GrpE_CC"/>
</dbReference>
<accession>G0MEG6</accession>
<evidence type="ECO:0000313" key="6">
    <source>
        <dbReference type="EMBL" id="EGT52134.1"/>
    </source>
</evidence>
<dbReference type="InParanoid" id="G0MEG6"/>
<feature type="region of interest" description="Disordered" evidence="4">
    <location>
        <begin position="153"/>
        <end position="225"/>
    </location>
</feature>
<keyword evidence="3" id="KW-0863">Zinc-finger</keyword>
<feature type="compositionally biased region" description="Low complexity" evidence="4">
    <location>
        <begin position="185"/>
        <end position="195"/>
    </location>
</feature>
<keyword evidence="3" id="KW-0862">Zinc</keyword>
<feature type="region of interest" description="Disordered" evidence="4">
    <location>
        <begin position="109"/>
        <end position="133"/>
    </location>
</feature>
<reference evidence="7" key="1">
    <citation type="submission" date="2011-07" db="EMBL/GenBank/DDBJ databases">
        <authorList>
            <consortium name="Caenorhabditis brenneri Sequencing and Analysis Consortium"/>
            <person name="Wilson R.K."/>
        </authorList>
    </citation>
    <scope>NUCLEOTIDE SEQUENCE [LARGE SCALE GENOMIC DNA]</scope>
    <source>
        <strain evidence="7">PB2801</strain>
    </source>
</reference>
<feature type="domain" description="C2H2-type" evidence="5">
    <location>
        <begin position="251"/>
        <end position="278"/>
    </location>
</feature>
<evidence type="ECO:0000256" key="4">
    <source>
        <dbReference type="SAM" id="MobiDB-lite"/>
    </source>
</evidence>
<feature type="compositionally biased region" description="Low complexity" evidence="4">
    <location>
        <begin position="167"/>
        <end position="178"/>
    </location>
</feature>
<dbReference type="AlphaFoldDB" id="G0MEG6"/>
<comment type="similarity">
    <text evidence="1">Belongs to the GrpE family.</text>
</comment>
<dbReference type="HOGENOM" id="CLU_960519_0_0_1"/>
<proteinExistence type="inferred from homology"/>
<keyword evidence="3" id="KW-0479">Metal-binding</keyword>
<dbReference type="OMA" id="HYEHISN"/>
<dbReference type="eggNOG" id="ENOG502TIPZ">
    <property type="taxonomic scope" value="Eukaryota"/>
</dbReference>
<evidence type="ECO:0000256" key="2">
    <source>
        <dbReference type="ARBA" id="ARBA00023186"/>
    </source>
</evidence>
<dbReference type="InterPro" id="IPR013087">
    <property type="entry name" value="Znf_C2H2_type"/>
</dbReference>
<feature type="region of interest" description="Disordered" evidence="4">
    <location>
        <begin position="1"/>
        <end position="22"/>
    </location>
</feature>
<dbReference type="GO" id="GO:0008270">
    <property type="term" value="F:zinc ion binding"/>
    <property type="evidence" value="ECO:0007669"/>
    <property type="project" value="UniProtKB-KW"/>
</dbReference>
<keyword evidence="2" id="KW-0143">Chaperone</keyword>
<dbReference type="EMBL" id="GL379791">
    <property type="protein sequence ID" value="EGT52134.1"/>
    <property type="molecule type" value="Genomic_DNA"/>
</dbReference>
<dbReference type="PROSITE" id="PS00028">
    <property type="entry name" value="ZINC_FINGER_C2H2_1"/>
    <property type="match status" value="1"/>
</dbReference>
<dbReference type="OrthoDB" id="10304082at2759"/>
<protein>
    <recommendedName>
        <fullName evidence="5">C2H2-type domain-containing protein</fullName>
    </recommendedName>
</protein>